<evidence type="ECO:0000256" key="3">
    <source>
        <dbReference type="ARBA" id="ARBA00022679"/>
    </source>
</evidence>
<dbReference type="EMBL" id="BJUK01000002">
    <property type="protein sequence ID" value="GEK45902.1"/>
    <property type="molecule type" value="Genomic_DNA"/>
</dbReference>
<dbReference type="OrthoDB" id="9069044at2"/>
<proteinExistence type="inferred from homology"/>
<evidence type="ECO:0000256" key="2">
    <source>
        <dbReference type="ARBA" id="ARBA00022676"/>
    </source>
</evidence>
<dbReference type="SUPFAM" id="SSF53448">
    <property type="entry name" value="Nucleotide-diphospho-sugar transferases"/>
    <property type="match status" value="1"/>
</dbReference>
<dbReference type="InterPro" id="IPR001173">
    <property type="entry name" value="Glyco_trans_2-like"/>
</dbReference>
<keyword evidence="3" id="KW-0808">Transferase</keyword>
<gene>
    <name evidence="6" type="ORF">HPA02_01850</name>
</gene>
<dbReference type="RefSeq" id="WP_146800958.1">
    <property type="nucleotide sequence ID" value="NZ_BJUK01000002.1"/>
</dbReference>
<dbReference type="CDD" id="cd00761">
    <property type="entry name" value="Glyco_tranf_GTA_type"/>
    <property type="match status" value="1"/>
</dbReference>
<organism evidence="6 7">
    <name type="scientific">Bisbaumannia pacifica</name>
    <dbReference type="NCBI Taxonomy" id="77098"/>
    <lineage>
        <taxon>Bacteria</taxon>
        <taxon>Pseudomonadati</taxon>
        <taxon>Pseudomonadota</taxon>
        <taxon>Gammaproteobacteria</taxon>
        <taxon>Oceanospirillales</taxon>
        <taxon>Halomonadaceae</taxon>
        <taxon>Bisbaumannia</taxon>
    </lineage>
</organism>
<evidence type="ECO:0000313" key="6">
    <source>
        <dbReference type="EMBL" id="GEK45902.1"/>
    </source>
</evidence>
<comment type="caution">
    <text evidence="6">The sequence shown here is derived from an EMBL/GenBank/DDBJ whole genome shotgun (WGS) entry which is preliminary data.</text>
</comment>
<dbReference type="GO" id="GO:0016757">
    <property type="term" value="F:glycosyltransferase activity"/>
    <property type="evidence" value="ECO:0007669"/>
    <property type="project" value="UniProtKB-KW"/>
</dbReference>
<dbReference type="Proteomes" id="UP000321275">
    <property type="component" value="Unassembled WGS sequence"/>
</dbReference>
<dbReference type="Pfam" id="PF13632">
    <property type="entry name" value="Glyco_trans_2_3"/>
    <property type="match status" value="1"/>
</dbReference>
<name>A0A510X3B2_9GAMM</name>
<protein>
    <recommendedName>
        <fullName evidence="4 5">Glycosyltransferase 2-like domain-containing protein</fullName>
    </recommendedName>
</protein>
<evidence type="ECO:0000313" key="7">
    <source>
        <dbReference type="Proteomes" id="UP000321275"/>
    </source>
</evidence>
<dbReference type="PANTHER" id="PTHR43179">
    <property type="entry name" value="RHAMNOSYLTRANSFERASE WBBL"/>
    <property type="match status" value="1"/>
</dbReference>
<feature type="domain" description="Glycosyltransferase 2-like" evidence="5">
    <location>
        <begin position="152"/>
        <end position="236"/>
    </location>
</feature>
<dbReference type="InterPro" id="IPR029044">
    <property type="entry name" value="Nucleotide-diphossugar_trans"/>
</dbReference>
<evidence type="ECO:0000256" key="1">
    <source>
        <dbReference type="ARBA" id="ARBA00006739"/>
    </source>
</evidence>
<evidence type="ECO:0000259" key="4">
    <source>
        <dbReference type="Pfam" id="PF00535"/>
    </source>
</evidence>
<evidence type="ECO:0000259" key="5">
    <source>
        <dbReference type="Pfam" id="PF13632"/>
    </source>
</evidence>
<keyword evidence="7" id="KW-1185">Reference proteome</keyword>
<dbReference type="AlphaFoldDB" id="A0A510X3B2"/>
<sequence>MKKDVDITVIVPVYQHWDLAICLFDGLGKQSFPKDRWECIIVDNGSANLPDPSKLPDFVTLLHCEKPGSYAARNVGLKQARGRLIAFTDADCRPVNDWLAQLWDAYENGSGEGLIAGGVEVKKLDSGKPNSVELYDMAMGLPQARYVKRGYAVTANLAIPREAFTTVGQFDNARFSGGDADFCRRACKKGIDLDYVPSALVYHPARSEMTELVTKLKRVKGGQICSGSFSRRLKFFVRTFVPPVWAFWFAVKKDGLSFYEKMVVCSVQSRLWIVEMCEVVRLVLGKQPERR</sequence>
<dbReference type="Gene3D" id="3.90.550.10">
    <property type="entry name" value="Spore Coat Polysaccharide Biosynthesis Protein SpsA, Chain A"/>
    <property type="match status" value="1"/>
</dbReference>
<reference evidence="6 7" key="1">
    <citation type="submission" date="2019-07" db="EMBL/GenBank/DDBJ databases">
        <title>Whole genome shotgun sequence of Halomonas pacifica NBRC 102220.</title>
        <authorList>
            <person name="Hosoyama A."/>
            <person name="Uohara A."/>
            <person name="Ohji S."/>
            <person name="Ichikawa N."/>
        </authorList>
    </citation>
    <scope>NUCLEOTIDE SEQUENCE [LARGE SCALE GENOMIC DNA]</scope>
    <source>
        <strain evidence="6 7">NBRC 102220</strain>
    </source>
</reference>
<keyword evidence="2" id="KW-0328">Glycosyltransferase</keyword>
<comment type="similarity">
    <text evidence="1">Belongs to the glycosyltransferase 2 family.</text>
</comment>
<feature type="domain" description="Glycosyltransferase 2-like" evidence="4">
    <location>
        <begin position="8"/>
        <end position="116"/>
    </location>
</feature>
<accession>A0A510X3B2</accession>
<dbReference type="PANTHER" id="PTHR43179:SF12">
    <property type="entry name" value="GALACTOFURANOSYLTRANSFERASE GLFT2"/>
    <property type="match status" value="1"/>
</dbReference>
<dbReference type="Pfam" id="PF00535">
    <property type="entry name" value="Glycos_transf_2"/>
    <property type="match status" value="1"/>
</dbReference>